<proteinExistence type="predicted"/>
<evidence type="ECO:0000313" key="1">
    <source>
        <dbReference type="EMBL" id="SLN60754.1"/>
    </source>
</evidence>
<organism evidence="1 2">
    <name type="scientific">Roseovarius litorisediminis</name>
    <dbReference type="NCBI Taxonomy" id="1312363"/>
    <lineage>
        <taxon>Bacteria</taxon>
        <taxon>Pseudomonadati</taxon>
        <taxon>Pseudomonadota</taxon>
        <taxon>Alphaproteobacteria</taxon>
        <taxon>Rhodobacterales</taxon>
        <taxon>Roseobacteraceae</taxon>
        <taxon>Roseovarius</taxon>
    </lineage>
</organism>
<accession>A0A1Y5TCR2</accession>
<dbReference type="AlphaFoldDB" id="A0A1Y5TCR2"/>
<dbReference type="EMBL" id="FWFL01000009">
    <property type="protein sequence ID" value="SLN60754.1"/>
    <property type="molecule type" value="Genomic_DNA"/>
</dbReference>
<evidence type="ECO:0000313" key="2">
    <source>
        <dbReference type="Proteomes" id="UP000193827"/>
    </source>
</evidence>
<name>A0A1Y5TCR2_9RHOB</name>
<protein>
    <submittedName>
        <fullName evidence="1">Uncharacterized protein</fullName>
    </submittedName>
</protein>
<gene>
    <name evidence="1" type="ORF">PEL8287_03308</name>
</gene>
<keyword evidence="2" id="KW-1185">Reference proteome</keyword>
<sequence>MTFFPPTAQGYFGLPAQPDSSTLNIRHILLGCHEFVAFLDYFFE</sequence>
<dbReference type="Proteomes" id="UP000193827">
    <property type="component" value="Unassembled WGS sequence"/>
</dbReference>
<reference evidence="1 2" key="1">
    <citation type="submission" date="2017-03" db="EMBL/GenBank/DDBJ databases">
        <authorList>
            <person name="Afonso C.L."/>
            <person name="Miller P.J."/>
            <person name="Scott M.A."/>
            <person name="Spackman E."/>
            <person name="Goraichik I."/>
            <person name="Dimitrov K.M."/>
            <person name="Suarez D.L."/>
            <person name="Swayne D.E."/>
        </authorList>
    </citation>
    <scope>NUCLEOTIDE SEQUENCE [LARGE SCALE GENOMIC DNA]</scope>
    <source>
        <strain evidence="1 2">CECT 8287</strain>
    </source>
</reference>